<dbReference type="EMBL" id="ANJA01002156">
    <property type="protein sequence ID" value="ETO71653.1"/>
    <property type="molecule type" value="Genomic_DNA"/>
</dbReference>
<evidence type="ECO:0000313" key="3">
    <source>
        <dbReference type="Proteomes" id="UP000028582"/>
    </source>
</evidence>
<comment type="caution">
    <text evidence="2">The sequence shown here is derived from an EMBL/GenBank/DDBJ whole genome shotgun (WGS) entry which is preliminary data.</text>
</comment>
<reference evidence="2 3" key="1">
    <citation type="submission" date="2013-11" db="EMBL/GenBank/DDBJ databases">
        <title>The Genome Sequence of Phytophthora parasitica P1976.</title>
        <authorList>
            <consortium name="The Broad Institute Genomics Platform"/>
            <person name="Russ C."/>
            <person name="Tyler B."/>
            <person name="Panabieres F."/>
            <person name="Shan W."/>
            <person name="Tripathy S."/>
            <person name="Grunwald N."/>
            <person name="Machado M."/>
            <person name="Johnson C.S."/>
            <person name="Walker B."/>
            <person name="Young S."/>
            <person name="Zeng Q."/>
            <person name="Gargeya S."/>
            <person name="Fitzgerald M."/>
            <person name="Haas B."/>
            <person name="Abouelleil A."/>
            <person name="Allen A.W."/>
            <person name="Alvarado L."/>
            <person name="Arachchi H.M."/>
            <person name="Berlin A.M."/>
            <person name="Chapman S.B."/>
            <person name="Gainer-Dewar J."/>
            <person name="Goldberg J."/>
            <person name="Griggs A."/>
            <person name="Gujja S."/>
            <person name="Hansen M."/>
            <person name="Howarth C."/>
            <person name="Imamovic A."/>
            <person name="Ireland A."/>
            <person name="Larimer J."/>
            <person name="McCowan C."/>
            <person name="Murphy C."/>
            <person name="Pearson M."/>
            <person name="Poon T.W."/>
            <person name="Priest M."/>
            <person name="Roberts A."/>
            <person name="Saif S."/>
            <person name="Shea T."/>
            <person name="Sisk P."/>
            <person name="Sykes S."/>
            <person name="Wortman J."/>
            <person name="Nusbaum C."/>
            <person name="Birren B."/>
        </authorList>
    </citation>
    <scope>NUCLEOTIDE SEQUENCE [LARGE SCALE GENOMIC DNA]</scope>
    <source>
        <strain evidence="2 3">P1976</strain>
    </source>
</reference>
<dbReference type="Proteomes" id="UP000028582">
    <property type="component" value="Unassembled WGS sequence"/>
</dbReference>
<evidence type="ECO:0000313" key="2">
    <source>
        <dbReference type="EMBL" id="ETO71653.1"/>
    </source>
</evidence>
<feature type="signal peptide" evidence="1">
    <location>
        <begin position="1"/>
        <end position="33"/>
    </location>
</feature>
<dbReference type="AlphaFoldDB" id="A0A080ZYE2"/>
<dbReference type="OrthoDB" id="167159at2759"/>
<name>A0A080ZYE2_PHYNI</name>
<sequence>MVYSRSASTRAYIKVIALCCLSLPLFTAQGTTAECEVSDGDKSFGIRVVNDSGCLNGGLGCYNDHCRYCKLLDTRKSTQFESCAAFGANFPNMAPLTATAGPCGISDGDAAVGIAAAVDADCLYGGLGCFSDHCRFCKVKETPESTAFLGCNDFNATTIITDGTPTTPAPTLAATTDGACSLVVSEGDAAVGIKIVSDASCSSGGVGCIDDACRFCRATTTVQSAAFTDCSTIAGATVAQPSTQPPTEAPTETPIELPTEAPSADGTCLQVAALGDIKVGIVIVTDTSCATGGIGCISDVCRYCRLVYTQQSAAFTDCGMIVDADASTKNPTVITITTEAPTEAPTKSPSDQPVCTQVVSPGDASVGINIVTDATCVNGGLGCIDTVCRFCKTLDTPQSTTYPDCTSIAGYSTGAVIATEAPTDAPTEAPTDAPTETPTITASTSGACTQVVSEGDASVGISIFTDTSCANGGVGCIDDVCRFCKVKSTDQSAAFVDCPSI</sequence>
<protein>
    <submittedName>
        <fullName evidence="2">Uncharacterized protein</fullName>
    </submittedName>
</protein>
<organism evidence="2 3">
    <name type="scientific">Phytophthora nicotianae P1976</name>
    <dbReference type="NCBI Taxonomy" id="1317066"/>
    <lineage>
        <taxon>Eukaryota</taxon>
        <taxon>Sar</taxon>
        <taxon>Stramenopiles</taxon>
        <taxon>Oomycota</taxon>
        <taxon>Peronosporomycetes</taxon>
        <taxon>Peronosporales</taxon>
        <taxon>Peronosporaceae</taxon>
        <taxon>Phytophthora</taxon>
    </lineage>
</organism>
<feature type="chain" id="PRO_5001753513" evidence="1">
    <location>
        <begin position="34"/>
        <end position="501"/>
    </location>
</feature>
<gene>
    <name evidence="2" type="ORF">F444_12033</name>
</gene>
<accession>A0A080ZYE2</accession>
<proteinExistence type="predicted"/>
<evidence type="ECO:0000256" key="1">
    <source>
        <dbReference type="SAM" id="SignalP"/>
    </source>
</evidence>
<keyword evidence="1" id="KW-0732">Signal</keyword>